<feature type="compositionally biased region" description="Basic and acidic residues" evidence="1">
    <location>
        <begin position="244"/>
        <end position="254"/>
    </location>
</feature>
<organism evidence="5 6">
    <name type="scientific">Penicillium cf. griseofulvum</name>
    <dbReference type="NCBI Taxonomy" id="2972120"/>
    <lineage>
        <taxon>Eukaryota</taxon>
        <taxon>Fungi</taxon>
        <taxon>Dikarya</taxon>
        <taxon>Ascomycota</taxon>
        <taxon>Pezizomycotina</taxon>
        <taxon>Eurotiomycetes</taxon>
        <taxon>Eurotiomycetidae</taxon>
        <taxon>Eurotiales</taxon>
        <taxon>Aspergillaceae</taxon>
        <taxon>Penicillium</taxon>
    </lineage>
</organism>
<proteinExistence type="predicted"/>
<evidence type="ECO:0000313" key="6">
    <source>
        <dbReference type="Proteomes" id="UP001150879"/>
    </source>
</evidence>
<feature type="domain" description="Mid2" evidence="4">
    <location>
        <begin position="137"/>
        <end position="195"/>
    </location>
</feature>
<feature type="chain" id="PRO_5040722479" description="Mid2 domain-containing protein" evidence="3">
    <location>
        <begin position="21"/>
        <end position="254"/>
    </location>
</feature>
<feature type="transmembrane region" description="Helical" evidence="2">
    <location>
        <begin position="165"/>
        <end position="187"/>
    </location>
</feature>
<feature type="region of interest" description="Disordered" evidence="1">
    <location>
        <begin position="133"/>
        <end position="157"/>
    </location>
</feature>
<keyword evidence="2" id="KW-0812">Transmembrane</keyword>
<reference evidence="5" key="2">
    <citation type="journal article" date="2023" name="IMA Fungus">
        <title>Comparative genomic study of the Penicillium genus elucidates a diverse pangenome and 15 lateral gene transfer events.</title>
        <authorList>
            <person name="Petersen C."/>
            <person name="Sorensen T."/>
            <person name="Nielsen M.R."/>
            <person name="Sondergaard T.E."/>
            <person name="Sorensen J.L."/>
            <person name="Fitzpatrick D.A."/>
            <person name="Frisvad J.C."/>
            <person name="Nielsen K.L."/>
        </authorList>
    </citation>
    <scope>NUCLEOTIDE SEQUENCE</scope>
    <source>
        <strain evidence="5">IBT 16849</strain>
    </source>
</reference>
<dbReference type="InterPro" id="IPR007567">
    <property type="entry name" value="Mid2_dom"/>
</dbReference>
<dbReference type="AlphaFoldDB" id="A0A9W9T5P3"/>
<comment type="caution">
    <text evidence="5">The sequence shown here is derived from an EMBL/GenBank/DDBJ whole genome shotgun (WGS) entry which is preliminary data.</text>
</comment>
<accession>A0A9W9T5P3</accession>
<feature type="signal peptide" evidence="3">
    <location>
        <begin position="1"/>
        <end position="20"/>
    </location>
</feature>
<keyword evidence="2" id="KW-0472">Membrane</keyword>
<evidence type="ECO:0000313" key="5">
    <source>
        <dbReference type="EMBL" id="KAJ5210407.1"/>
    </source>
</evidence>
<sequence length="254" mass="27525">MLLFQLLFILLSGFISTVNGVEKTNYMISPVYDHGKSPVWTLGDQKVIEWKTDLPVFNVSIWQESPSGGGAYNGGNVFAQINEEDHVSNFTWTVQLYGFDLDYSPTFFFWINPDGPRGFPSAYFNITRKSSTDTTETTTSTLAPSSSPTAGPNDQPTGLSATAKIALGVGIGIGIPILAAVGVLVWLRARQLKATQLAAAGVPVSHETQMQQQRGSNMNIGEMHGTDPAGFCPELPQDASGKPLRTELPDRHYA</sequence>
<dbReference type="EMBL" id="JAPQKP010000001">
    <property type="protein sequence ID" value="KAJ5210407.1"/>
    <property type="molecule type" value="Genomic_DNA"/>
</dbReference>
<feature type="region of interest" description="Disordered" evidence="1">
    <location>
        <begin position="229"/>
        <end position="254"/>
    </location>
</feature>
<name>A0A9W9T5P3_9EURO</name>
<feature type="compositionally biased region" description="Low complexity" evidence="1">
    <location>
        <begin position="133"/>
        <end position="149"/>
    </location>
</feature>
<evidence type="ECO:0000259" key="4">
    <source>
        <dbReference type="Pfam" id="PF04478"/>
    </source>
</evidence>
<keyword evidence="3" id="KW-0732">Signal</keyword>
<evidence type="ECO:0000256" key="2">
    <source>
        <dbReference type="SAM" id="Phobius"/>
    </source>
</evidence>
<keyword evidence="2" id="KW-1133">Transmembrane helix</keyword>
<gene>
    <name evidence="5" type="ORF">N7472_000546</name>
</gene>
<dbReference type="Proteomes" id="UP001150879">
    <property type="component" value="Unassembled WGS sequence"/>
</dbReference>
<dbReference type="Pfam" id="PF04478">
    <property type="entry name" value="Mid2"/>
    <property type="match status" value="1"/>
</dbReference>
<protein>
    <recommendedName>
        <fullName evidence="4">Mid2 domain-containing protein</fullName>
    </recommendedName>
</protein>
<evidence type="ECO:0000256" key="3">
    <source>
        <dbReference type="SAM" id="SignalP"/>
    </source>
</evidence>
<evidence type="ECO:0000256" key="1">
    <source>
        <dbReference type="SAM" id="MobiDB-lite"/>
    </source>
</evidence>
<reference evidence="5" key="1">
    <citation type="submission" date="2022-11" db="EMBL/GenBank/DDBJ databases">
        <authorList>
            <person name="Petersen C."/>
        </authorList>
    </citation>
    <scope>NUCLEOTIDE SEQUENCE</scope>
    <source>
        <strain evidence="5">IBT 16849</strain>
    </source>
</reference>
<keyword evidence="6" id="KW-1185">Reference proteome</keyword>